<dbReference type="GO" id="GO:0004519">
    <property type="term" value="F:endonuclease activity"/>
    <property type="evidence" value="ECO:0007669"/>
    <property type="project" value="UniProtKB-KW"/>
</dbReference>
<name>A0A0T9NWK1_9GAMM</name>
<keyword evidence="2" id="KW-0378">Hydrolase</keyword>
<dbReference type="OrthoDB" id="529575at2"/>
<evidence type="ECO:0000313" key="5">
    <source>
        <dbReference type="Proteomes" id="UP000045840"/>
    </source>
</evidence>
<dbReference type="Proteomes" id="UP000045840">
    <property type="component" value="Unassembled WGS sequence"/>
</dbReference>
<evidence type="ECO:0000259" key="1">
    <source>
        <dbReference type="Pfam" id="PF13391"/>
    </source>
</evidence>
<dbReference type="AlphaFoldDB" id="A0A0T9NWK1"/>
<organism evidence="2 5">
    <name type="scientific">Yersinia pekkanenii</name>
    <dbReference type="NCBI Taxonomy" id="1288385"/>
    <lineage>
        <taxon>Bacteria</taxon>
        <taxon>Pseudomonadati</taxon>
        <taxon>Pseudomonadota</taxon>
        <taxon>Gammaproteobacteria</taxon>
        <taxon>Enterobacterales</taxon>
        <taxon>Yersiniaceae</taxon>
        <taxon>Yersinia</taxon>
    </lineage>
</organism>
<reference evidence="3 4" key="2">
    <citation type="submission" date="2015-03" db="EMBL/GenBank/DDBJ databases">
        <authorList>
            <consortium name="Pathogen Informatics"/>
            <person name="Murphy D."/>
        </authorList>
    </citation>
    <scope>NUCLEOTIDE SEQUENCE [LARGE SCALE GENOMIC DNA]</scope>
    <source>
        <strain evidence="4">type strain: CIP110230</strain>
        <strain evidence="3">Type strain: CIP110230</strain>
    </source>
</reference>
<reference evidence="2" key="1">
    <citation type="submission" date="2015-03" db="EMBL/GenBank/DDBJ databases">
        <authorList>
            <person name="Murphy D."/>
        </authorList>
    </citation>
    <scope>NUCLEOTIDE SEQUENCE [LARGE SCALE GENOMIC DNA]</scope>
    <source>
        <strain evidence="2">A125KOH2</strain>
    </source>
</reference>
<keyword evidence="4" id="KW-1185">Reference proteome</keyword>
<dbReference type="EMBL" id="CWJL01000001">
    <property type="protein sequence ID" value="CRY62955.1"/>
    <property type="molecule type" value="Genomic_DNA"/>
</dbReference>
<keyword evidence="2" id="KW-0540">Nuclease</keyword>
<proteinExistence type="predicted"/>
<dbReference type="InterPro" id="IPR003615">
    <property type="entry name" value="HNH_nuc"/>
</dbReference>
<evidence type="ECO:0000313" key="2">
    <source>
        <dbReference type="EMBL" id="CNH33272.1"/>
    </source>
</evidence>
<sequence>MAAVNHWTRDQLLVAFTLYSQIPFGKLDSRNPDIVHYAALIDRTPSALAMKLVNFASLDPFITDSGRRGLTRVSKADRALWLEMNENAEVFELQCQQAMGQLEKPATQLFDSNMKGDSGIKDFSGGERTTIIKARVGQQLFRKNVLHVYENRCCITELEEPTLLVASHIRPWSHGAEHRLNPSNGLCLSSLHDRAFDQGLITFNEHLEMVLSPQIKKLKSSISEDNFAKYEGRKLRLPIKFIPDEGQMAYHRQNIFIK</sequence>
<feature type="domain" description="HNH nuclease" evidence="1">
    <location>
        <begin position="153"/>
        <end position="204"/>
    </location>
</feature>
<evidence type="ECO:0000313" key="4">
    <source>
        <dbReference type="Proteomes" id="UP000044625"/>
    </source>
</evidence>
<gene>
    <name evidence="2" type="ORF">ERS008529_00968</name>
    <name evidence="3" type="ORF">ERS137968_00019</name>
</gene>
<protein>
    <submittedName>
        <fullName evidence="2 3">Restriction endonuclease</fullName>
    </submittedName>
</protein>
<dbReference type="Pfam" id="PF13391">
    <property type="entry name" value="HNH_2"/>
    <property type="match status" value="1"/>
</dbReference>
<keyword evidence="2" id="KW-0255">Endonuclease</keyword>
<dbReference type="Proteomes" id="UP000044625">
    <property type="component" value="Unassembled WGS sequence"/>
</dbReference>
<evidence type="ECO:0000313" key="3">
    <source>
        <dbReference type="EMBL" id="CRY62955.1"/>
    </source>
</evidence>
<dbReference type="RefSeq" id="WP_049610621.1">
    <property type="nucleotide sequence ID" value="NZ_CAWMMU010000001.1"/>
</dbReference>
<accession>A0A0T9NWK1</accession>
<reference evidence="5" key="3">
    <citation type="submission" date="2015-03" db="EMBL/GenBank/DDBJ databases">
        <authorList>
            <consortium name="Pathogen Informatics"/>
        </authorList>
    </citation>
    <scope>NUCLEOTIDE SEQUENCE [LARGE SCALE GENOMIC DNA]</scope>
    <source>
        <strain evidence="5">A125KOH2</strain>
    </source>
</reference>
<dbReference type="EMBL" id="CQAZ01000006">
    <property type="protein sequence ID" value="CNH33272.1"/>
    <property type="molecule type" value="Genomic_DNA"/>
</dbReference>